<evidence type="ECO:0000313" key="2">
    <source>
        <dbReference type="EMBL" id="CAA9517366.1"/>
    </source>
</evidence>
<name>A0A6J4T9B2_9ACTN</name>
<proteinExistence type="predicted"/>
<gene>
    <name evidence="2" type="ORF">AVDCRST_MAG67-3137</name>
</gene>
<accession>A0A6J4T9B2</accession>
<dbReference type="PANTHER" id="PTHR33164:SF43">
    <property type="entry name" value="HTH-TYPE TRANSCRIPTIONAL REPRESSOR YETL"/>
    <property type="match status" value="1"/>
</dbReference>
<dbReference type="Gene3D" id="1.10.10.10">
    <property type="entry name" value="Winged helix-like DNA-binding domain superfamily/Winged helix DNA-binding domain"/>
    <property type="match status" value="1"/>
</dbReference>
<dbReference type="SUPFAM" id="SSF46785">
    <property type="entry name" value="Winged helix' DNA-binding domain"/>
    <property type="match status" value="1"/>
</dbReference>
<dbReference type="GO" id="GO:0003700">
    <property type="term" value="F:DNA-binding transcription factor activity"/>
    <property type="evidence" value="ECO:0007669"/>
    <property type="project" value="InterPro"/>
</dbReference>
<dbReference type="EMBL" id="CADCVQ010000133">
    <property type="protein sequence ID" value="CAA9517366.1"/>
    <property type="molecule type" value="Genomic_DNA"/>
</dbReference>
<feature type="domain" description="HTH marR-type" evidence="1">
    <location>
        <begin position="17"/>
        <end position="148"/>
    </location>
</feature>
<dbReference type="PRINTS" id="PR00598">
    <property type="entry name" value="HTHMARR"/>
</dbReference>
<dbReference type="Pfam" id="PF12802">
    <property type="entry name" value="MarR_2"/>
    <property type="match status" value="1"/>
</dbReference>
<evidence type="ECO:0000259" key="1">
    <source>
        <dbReference type="PROSITE" id="PS50995"/>
    </source>
</evidence>
<dbReference type="InterPro" id="IPR039422">
    <property type="entry name" value="MarR/SlyA-like"/>
</dbReference>
<organism evidence="2">
    <name type="scientific">uncultured Solirubrobacteraceae bacterium</name>
    <dbReference type="NCBI Taxonomy" id="1162706"/>
    <lineage>
        <taxon>Bacteria</taxon>
        <taxon>Bacillati</taxon>
        <taxon>Actinomycetota</taxon>
        <taxon>Thermoleophilia</taxon>
        <taxon>Solirubrobacterales</taxon>
        <taxon>Solirubrobacteraceae</taxon>
        <taxon>environmental samples</taxon>
    </lineage>
</organism>
<reference evidence="2" key="1">
    <citation type="submission" date="2020-02" db="EMBL/GenBank/DDBJ databases">
        <authorList>
            <person name="Meier V. D."/>
        </authorList>
    </citation>
    <scope>NUCLEOTIDE SEQUENCE</scope>
    <source>
        <strain evidence="2">AVDCRST_MAG67</strain>
    </source>
</reference>
<protein>
    <submittedName>
        <fullName evidence="2">Transcriptional regulator, MarR family</fullName>
    </submittedName>
</protein>
<dbReference type="InterPro" id="IPR036390">
    <property type="entry name" value="WH_DNA-bd_sf"/>
</dbReference>
<sequence>MAAHAQTPEAATVAPCNGDLCWLLARASHALTTELTAAMEDLGISPRAQSVLSAAMTGDHTQIEVARMVGLDKTTMVVTLDELQEAGLAERRPSPSDRRVRVIAVTDAGRRKVREAQAIAERVREDVLSVLPAEERRAFVDALRRLVDERLGEPTPCGHPVRRPRT</sequence>
<dbReference type="SMART" id="SM00347">
    <property type="entry name" value="HTH_MARR"/>
    <property type="match status" value="1"/>
</dbReference>
<dbReference type="AlphaFoldDB" id="A0A6J4T9B2"/>
<dbReference type="InterPro" id="IPR036388">
    <property type="entry name" value="WH-like_DNA-bd_sf"/>
</dbReference>
<dbReference type="GO" id="GO:0006950">
    <property type="term" value="P:response to stress"/>
    <property type="evidence" value="ECO:0007669"/>
    <property type="project" value="TreeGrafter"/>
</dbReference>
<dbReference type="PROSITE" id="PS50995">
    <property type="entry name" value="HTH_MARR_2"/>
    <property type="match status" value="1"/>
</dbReference>
<dbReference type="InterPro" id="IPR000835">
    <property type="entry name" value="HTH_MarR-typ"/>
</dbReference>
<dbReference type="PANTHER" id="PTHR33164">
    <property type="entry name" value="TRANSCRIPTIONAL REGULATOR, MARR FAMILY"/>
    <property type="match status" value="1"/>
</dbReference>